<evidence type="ECO:0000256" key="2">
    <source>
        <dbReference type="ARBA" id="ARBA00022692"/>
    </source>
</evidence>
<evidence type="ECO:0000259" key="8">
    <source>
        <dbReference type="PROSITE" id="PS50893"/>
    </source>
</evidence>
<feature type="transmembrane region" description="Helical" evidence="7">
    <location>
        <begin position="241"/>
        <end position="259"/>
    </location>
</feature>
<protein>
    <submittedName>
        <fullName evidence="10">ABC transporter ATP-binding protein</fullName>
    </submittedName>
</protein>
<dbReference type="Gene3D" id="1.20.1560.10">
    <property type="entry name" value="ABC transporter type 1, transmembrane domain"/>
    <property type="match status" value="1"/>
</dbReference>
<dbReference type="PANTHER" id="PTHR43394:SF1">
    <property type="entry name" value="ATP-BINDING CASSETTE SUB-FAMILY B MEMBER 10, MITOCHONDRIAL"/>
    <property type="match status" value="1"/>
</dbReference>
<feature type="transmembrane region" description="Helical" evidence="7">
    <location>
        <begin position="12"/>
        <end position="31"/>
    </location>
</feature>
<name>A0ABU8G0F9_9BACI</name>
<evidence type="ECO:0000256" key="7">
    <source>
        <dbReference type="SAM" id="Phobius"/>
    </source>
</evidence>
<comment type="subcellular location">
    <subcellularLocation>
        <location evidence="1">Cell membrane</location>
        <topology evidence="1">Multi-pass membrane protein</topology>
    </subcellularLocation>
</comment>
<keyword evidence="5 7" id="KW-1133">Transmembrane helix</keyword>
<sequence>MKKYILKKPIISLLTILFTIISSLATVYVALLLQEVIDLATKKDFNQFGKTIIIALIYFILLGVLKYLSTLFGKKMIQIITQSMRTDIFLGIMNKNTNEFAKVNSADYISLLSNDIKIVEENYLLPMLEILSNIAVFVGTLVLILKFSPIVAAYLFVALFVMFIVPSLIGKNMQAKQNELAAQYALFTKSIKDYFSGFEVIKSYNMNKFIKNKFLDENKELAQVKYNADKLLTLNATVSDVLATVSMLSVIFIGAYLVLIDNITVGALVALIQLSSFFVNPIMIIMQSVPKIKSTKPILERIESNACIQNDNISGSPATYENEIILNNVSFSYDSDSEKNILNNISLRFEKGKKYAIVGPSGCGKTTLIKLLTGNYQNYSGDIFYDETSLKDLNRTSLNNLLSVLHQNVYLFDSSFHFNICLHNNYNVEEFREAILSSGLDGLIEEKNSDVHFLVGENGANLSGGQKQRTAFARSIIRNPQLLILDEGTSSLDIKTSRDLETKLLALKDTTVISITHKIDESILNQYDEIIYIEKGSIIEHGSFSDLTVKQGSFYNFYSNQLDTIPDKVLVN</sequence>
<dbReference type="Pfam" id="PF00664">
    <property type="entry name" value="ABC_membrane"/>
    <property type="match status" value="1"/>
</dbReference>
<dbReference type="PANTHER" id="PTHR43394">
    <property type="entry name" value="ATP-DEPENDENT PERMEASE MDL1, MITOCHONDRIAL"/>
    <property type="match status" value="1"/>
</dbReference>
<dbReference type="RefSeq" id="WP_336483007.1">
    <property type="nucleotide sequence ID" value="NZ_JBAWSV010000004.1"/>
</dbReference>
<accession>A0ABU8G0F9</accession>
<dbReference type="InterPro" id="IPR027417">
    <property type="entry name" value="P-loop_NTPase"/>
</dbReference>
<evidence type="ECO:0000259" key="9">
    <source>
        <dbReference type="PROSITE" id="PS50929"/>
    </source>
</evidence>
<comment type="caution">
    <text evidence="10">The sequence shown here is derived from an EMBL/GenBank/DDBJ whole genome shotgun (WGS) entry which is preliminary data.</text>
</comment>
<evidence type="ECO:0000256" key="4">
    <source>
        <dbReference type="ARBA" id="ARBA00022840"/>
    </source>
</evidence>
<evidence type="ECO:0000256" key="5">
    <source>
        <dbReference type="ARBA" id="ARBA00022989"/>
    </source>
</evidence>
<keyword evidence="6 7" id="KW-0472">Membrane</keyword>
<dbReference type="InterPro" id="IPR003593">
    <property type="entry name" value="AAA+_ATPase"/>
</dbReference>
<organism evidence="10 11">
    <name type="scientific">Bacillus yunxiaonensis</name>
    <dbReference type="NCBI Taxonomy" id="3127665"/>
    <lineage>
        <taxon>Bacteria</taxon>
        <taxon>Bacillati</taxon>
        <taxon>Bacillota</taxon>
        <taxon>Bacilli</taxon>
        <taxon>Bacillales</taxon>
        <taxon>Bacillaceae</taxon>
        <taxon>Bacillus</taxon>
    </lineage>
</organism>
<feature type="transmembrane region" description="Helical" evidence="7">
    <location>
        <begin position="151"/>
        <end position="169"/>
    </location>
</feature>
<evidence type="ECO:0000313" key="10">
    <source>
        <dbReference type="EMBL" id="MEI4830698.1"/>
    </source>
</evidence>
<dbReference type="Proteomes" id="UP001367922">
    <property type="component" value="Unassembled WGS sequence"/>
</dbReference>
<dbReference type="CDD" id="cd03228">
    <property type="entry name" value="ABCC_MRP_Like"/>
    <property type="match status" value="1"/>
</dbReference>
<keyword evidence="4 10" id="KW-0067">ATP-binding</keyword>
<dbReference type="PROSITE" id="PS50893">
    <property type="entry name" value="ABC_TRANSPORTER_2"/>
    <property type="match status" value="1"/>
</dbReference>
<dbReference type="SMART" id="SM00382">
    <property type="entry name" value="AAA"/>
    <property type="match status" value="1"/>
</dbReference>
<dbReference type="Gene3D" id="3.40.50.300">
    <property type="entry name" value="P-loop containing nucleotide triphosphate hydrolases"/>
    <property type="match status" value="1"/>
</dbReference>
<dbReference type="InterPro" id="IPR039421">
    <property type="entry name" value="Type_1_exporter"/>
</dbReference>
<dbReference type="InterPro" id="IPR011527">
    <property type="entry name" value="ABC1_TM_dom"/>
</dbReference>
<dbReference type="GO" id="GO:0005524">
    <property type="term" value="F:ATP binding"/>
    <property type="evidence" value="ECO:0007669"/>
    <property type="project" value="UniProtKB-KW"/>
</dbReference>
<keyword evidence="2 7" id="KW-0812">Transmembrane</keyword>
<gene>
    <name evidence="10" type="ORF">WAX78_14685</name>
</gene>
<dbReference type="InterPro" id="IPR003439">
    <property type="entry name" value="ABC_transporter-like_ATP-bd"/>
</dbReference>
<proteinExistence type="predicted"/>
<keyword evidence="11" id="KW-1185">Reference proteome</keyword>
<dbReference type="PROSITE" id="PS50929">
    <property type="entry name" value="ABC_TM1F"/>
    <property type="match status" value="1"/>
</dbReference>
<dbReference type="InterPro" id="IPR036640">
    <property type="entry name" value="ABC1_TM_sf"/>
</dbReference>
<feature type="domain" description="ABC transmembrane type-1" evidence="9">
    <location>
        <begin position="13"/>
        <end position="294"/>
    </location>
</feature>
<evidence type="ECO:0000256" key="1">
    <source>
        <dbReference type="ARBA" id="ARBA00004651"/>
    </source>
</evidence>
<feature type="transmembrane region" description="Helical" evidence="7">
    <location>
        <begin position="265"/>
        <end position="286"/>
    </location>
</feature>
<evidence type="ECO:0000256" key="3">
    <source>
        <dbReference type="ARBA" id="ARBA00022741"/>
    </source>
</evidence>
<evidence type="ECO:0000256" key="6">
    <source>
        <dbReference type="ARBA" id="ARBA00023136"/>
    </source>
</evidence>
<dbReference type="CDD" id="cd07346">
    <property type="entry name" value="ABC_6TM_exporters"/>
    <property type="match status" value="1"/>
</dbReference>
<feature type="transmembrane region" description="Helical" evidence="7">
    <location>
        <begin position="51"/>
        <end position="68"/>
    </location>
</feature>
<dbReference type="SUPFAM" id="SSF52540">
    <property type="entry name" value="P-loop containing nucleoside triphosphate hydrolases"/>
    <property type="match status" value="1"/>
</dbReference>
<feature type="domain" description="ABC transporter" evidence="8">
    <location>
        <begin position="324"/>
        <end position="560"/>
    </location>
</feature>
<feature type="transmembrane region" description="Helical" evidence="7">
    <location>
        <begin position="123"/>
        <end position="145"/>
    </location>
</feature>
<keyword evidence="3" id="KW-0547">Nucleotide-binding</keyword>
<reference evidence="10 11" key="1">
    <citation type="submission" date="2024-01" db="EMBL/GenBank/DDBJ databases">
        <title>Seven novel Bacillus-like species.</title>
        <authorList>
            <person name="Liu G."/>
        </authorList>
    </citation>
    <scope>NUCLEOTIDE SEQUENCE [LARGE SCALE GENOMIC DNA]</scope>
    <source>
        <strain evidence="10 11">FJAT-53711</strain>
    </source>
</reference>
<dbReference type="EMBL" id="JBAWSV010000004">
    <property type="protein sequence ID" value="MEI4830698.1"/>
    <property type="molecule type" value="Genomic_DNA"/>
</dbReference>
<dbReference type="Pfam" id="PF00005">
    <property type="entry name" value="ABC_tran"/>
    <property type="match status" value="1"/>
</dbReference>
<dbReference type="SUPFAM" id="SSF90123">
    <property type="entry name" value="ABC transporter transmembrane region"/>
    <property type="match status" value="1"/>
</dbReference>
<evidence type="ECO:0000313" key="11">
    <source>
        <dbReference type="Proteomes" id="UP001367922"/>
    </source>
</evidence>